<dbReference type="Gene3D" id="3.40.50.300">
    <property type="entry name" value="P-loop containing nucleotide triphosphate hydrolases"/>
    <property type="match status" value="1"/>
</dbReference>
<dbReference type="NCBIfam" id="TIGR03263">
    <property type="entry name" value="guanyl_kin"/>
    <property type="match status" value="1"/>
</dbReference>
<reference evidence="14" key="1">
    <citation type="submission" date="2018-05" db="EMBL/GenBank/DDBJ databases">
        <authorList>
            <person name="Lanie J.A."/>
            <person name="Ng W.-L."/>
            <person name="Kazmierczak K.M."/>
            <person name="Andrzejewski T.M."/>
            <person name="Davidsen T.M."/>
            <person name="Wayne K.J."/>
            <person name="Tettelin H."/>
            <person name="Glass J.I."/>
            <person name="Rusch D."/>
            <person name="Podicherti R."/>
            <person name="Tsui H.-C.T."/>
            <person name="Winkler M.E."/>
        </authorList>
    </citation>
    <scope>NUCLEOTIDE SEQUENCE</scope>
</reference>
<keyword evidence="7" id="KW-0808">Transferase</keyword>
<protein>
    <recommendedName>
        <fullName evidence="5">Guanylate kinase</fullName>
        <ecNumber evidence="4">2.7.4.8</ecNumber>
    </recommendedName>
    <alternativeName>
        <fullName evidence="11">GMP kinase</fullName>
    </alternativeName>
</protein>
<dbReference type="EC" id="2.7.4.8" evidence="4"/>
<organism evidence="14">
    <name type="scientific">marine metagenome</name>
    <dbReference type="NCBI Taxonomy" id="408172"/>
    <lineage>
        <taxon>unclassified sequences</taxon>
        <taxon>metagenomes</taxon>
        <taxon>ecological metagenomes</taxon>
    </lineage>
</organism>
<dbReference type="SMART" id="SM00072">
    <property type="entry name" value="GuKc"/>
    <property type="match status" value="1"/>
</dbReference>
<keyword evidence="9" id="KW-0418">Kinase</keyword>
<evidence type="ECO:0000256" key="5">
    <source>
        <dbReference type="ARBA" id="ARBA00016296"/>
    </source>
</evidence>
<sequence length="165" mass="19631">MSRDLAINISVSYTTREKREYEVDGLHYYFVSKDEFDSLINNDMFIEYENVHGDLYGTTKEEVEHYLSEKKPLFLELDVKGALNLKKIYPENVVSIFLSAPNFNELENRLIHRSSESKEEIEKRLSRFSEEENLKKEFDYTVINDNFESTFEELKKMILSMIKED</sequence>
<feature type="domain" description="Guanylate kinase-like" evidence="13">
    <location>
        <begin position="1"/>
        <end position="159"/>
    </location>
</feature>
<dbReference type="PANTHER" id="PTHR23117:SF13">
    <property type="entry name" value="GUANYLATE KINASE"/>
    <property type="match status" value="1"/>
</dbReference>
<dbReference type="AlphaFoldDB" id="A0A381PXT6"/>
<evidence type="ECO:0000256" key="3">
    <source>
        <dbReference type="ARBA" id="ARBA00005790"/>
    </source>
</evidence>
<dbReference type="GO" id="GO:0004385">
    <property type="term" value="F:GMP kinase activity"/>
    <property type="evidence" value="ECO:0007669"/>
    <property type="project" value="UniProtKB-EC"/>
</dbReference>
<evidence type="ECO:0000313" key="14">
    <source>
        <dbReference type="EMBL" id="SUZ71902.1"/>
    </source>
</evidence>
<evidence type="ECO:0000256" key="10">
    <source>
        <dbReference type="ARBA" id="ARBA00022840"/>
    </source>
</evidence>
<evidence type="ECO:0000259" key="13">
    <source>
        <dbReference type="PROSITE" id="PS50052"/>
    </source>
</evidence>
<keyword evidence="10" id="KW-0067">ATP-binding</keyword>
<evidence type="ECO:0000256" key="8">
    <source>
        <dbReference type="ARBA" id="ARBA00022741"/>
    </source>
</evidence>
<dbReference type="PANTHER" id="PTHR23117">
    <property type="entry name" value="GUANYLATE KINASE-RELATED"/>
    <property type="match status" value="1"/>
</dbReference>
<evidence type="ECO:0000256" key="9">
    <source>
        <dbReference type="ARBA" id="ARBA00022777"/>
    </source>
</evidence>
<dbReference type="Gene3D" id="3.30.63.10">
    <property type="entry name" value="Guanylate Kinase phosphate binding domain"/>
    <property type="match status" value="1"/>
</dbReference>
<keyword evidence="6" id="KW-0963">Cytoplasm</keyword>
<evidence type="ECO:0000256" key="11">
    <source>
        <dbReference type="ARBA" id="ARBA00030128"/>
    </source>
</evidence>
<proteinExistence type="inferred from homology"/>
<comment type="similarity">
    <text evidence="3">Belongs to the guanylate kinase family.</text>
</comment>
<evidence type="ECO:0000256" key="1">
    <source>
        <dbReference type="ARBA" id="ARBA00003531"/>
    </source>
</evidence>
<evidence type="ECO:0000256" key="7">
    <source>
        <dbReference type="ARBA" id="ARBA00022679"/>
    </source>
</evidence>
<evidence type="ECO:0000256" key="4">
    <source>
        <dbReference type="ARBA" id="ARBA00012961"/>
    </source>
</evidence>
<comment type="catalytic activity">
    <reaction evidence="12">
        <text>GMP + ATP = GDP + ADP</text>
        <dbReference type="Rhea" id="RHEA:20780"/>
        <dbReference type="ChEBI" id="CHEBI:30616"/>
        <dbReference type="ChEBI" id="CHEBI:58115"/>
        <dbReference type="ChEBI" id="CHEBI:58189"/>
        <dbReference type="ChEBI" id="CHEBI:456216"/>
        <dbReference type="EC" id="2.7.4.8"/>
    </reaction>
</comment>
<name>A0A381PXT6_9ZZZZ</name>
<dbReference type="CDD" id="cd00071">
    <property type="entry name" value="GMPK"/>
    <property type="match status" value="1"/>
</dbReference>
<dbReference type="InterPro" id="IPR017665">
    <property type="entry name" value="Guanylate_kinase"/>
</dbReference>
<comment type="subcellular location">
    <subcellularLocation>
        <location evidence="2">Cytoplasm</location>
    </subcellularLocation>
</comment>
<dbReference type="InterPro" id="IPR020590">
    <property type="entry name" value="Guanylate_kinase_CS"/>
</dbReference>
<evidence type="ECO:0000256" key="6">
    <source>
        <dbReference type="ARBA" id="ARBA00022490"/>
    </source>
</evidence>
<dbReference type="FunFam" id="3.30.63.10:FF:000005">
    <property type="entry name" value="Guanylate kinase"/>
    <property type="match status" value="1"/>
</dbReference>
<dbReference type="GO" id="GO:0005829">
    <property type="term" value="C:cytosol"/>
    <property type="evidence" value="ECO:0007669"/>
    <property type="project" value="TreeGrafter"/>
</dbReference>
<dbReference type="InterPro" id="IPR008145">
    <property type="entry name" value="GK/Ca_channel_bsu"/>
</dbReference>
<dbReference type="Pfam" id="PF00625">
    <property type="entry name" value="Guanylate_kin"/>
    <property type="match status" value="1"/>
</dbReference>
<keyword evidence="8" id="KW-0547">Nucleotide-binding</keyword>
<comment type="function">
    <text evidence="1">Essential for recycling GMP and indirectly, cGMP.</text>
</comment>
<dbReference type="InterPro" id="IPR008144">
    <property type="entry name" value="Guanylate_kin-like_dom"/>
</dbReference>
<evidence type="ECO:0000256" key="12">
    <source>
        <dbReference type="ARBA" id="ARBA00048594"/>
    </source>
</evidence>
<dbReference type="GO" id="GO:0005524">
    <property type="term" value="F:ATP binding"/>
    <property type="evidence" value="ECO:0007669"/>
    <property type="project" value="UniProtKB-KW"/>
</dbReference>
<evidence type="ECO:0000256" key="2">
    <source>
        <dbReference type="ARBA" id="ARBA00004496"/>
    </source>
</evidence>
<dbReference type="SUPFAM" id="SSF52540">
    <property type="entry name" value="P-loop containing nucleoside triphosphate hydrolases"/>
    <property type="match status" value="1"/>
</dbReference>
<dbReference type="PROSITE" id="PS00856">
    <property type="entry name" value="GUANYLATE_KINASE_1"/>
    <property type="match status" value="1"/>
</dbReference>
<dbReference type="EMBL" id="UINC01001138">
    <property type="protein sequence ID" value="SUZ71902.1"/>
    <property type="molecule type" value="Genomic_DNA"/>
</dbReference>
<dbReference type="PROSITE" id="PS50052">
    <property type="entry name" value="GUANYLATE_KINASE_2"/>
    <property type="match status" value="1"/>
</dbReference>
<accession>A0A381PXT6</accession>
<dbReference type="InterPro" id="IPR027417">
    <property type="entry name" value="P-loop_NTPase"/>
</dbReference>
<gene>
    <name evidence="14" type="ORF">METZ01_LOCUS24756</name>
</gene>